<dbReference type="EMBL" id="CM004390">
    <property type="protein sequence ID" value="KAG8655555.1"/>
    <property type="molecule type" value="Genomic_DNA"/>
</dbReference>
<evidence type="ECO:0000313" key="2">
    <source>
        <dbReference type="Proteomes" id="UP000091857"/>
    </source>
</evidence>
<dbReference type="Proteomes" id="UP000091857">
    <property type="component" value="Chromosome 4"/>
</dbReference>
<name>A0ACB7HSQ3_MANES</name>
<reference evidence="2" key="1">
    <citation type="journal article" date="2016" name="Nat. Biotechnol.">
        <title>Sequencing wild and cultivated cassava and related species reveals extensive interspecific hybridization and genetic diversity.</title>
        <authorList>
            <person name="Bredeson J.V."/>
            <person name="Lyons J.B."/>
            <person name="Prochnik S.E."/>
            <person name="Wu G.A."/>
            <person name="Ha C.M."/>
            <person name="Edsinger-Gonzales E."/>
            <person name="Grimwood J."/>
            <person name="Schmutz J."/>
            <person name="Rabbi I.Y."/>
            <person name="Egesi C."/>
            <person name="Nauluvula P."/>
            <person name="Lebot V."/>
            <person name="Ndunguru J."/>
            <person name="Mkamilo G."/>
            <person name="Bart R.S."/>
            <person name="Setter T.L."/>
            <person name="Gleadow R.M."/>
            <person name="Kulakow P."/>
            <person name="Ferguson M.E."/>
            <person name="Rounsley S."/>
            <person name="Rokhsar D.S."/>
        </authorList>
    </citation>
    <scope>NUCLEOTIDE SEQUENCE [LARGE SCALE GENOMIC DNA]</scope>
    <source>
        <strain evidence="2">cv. AM560-2</strain>
    </source>
</reference>
<protein>
    <submittedName>
        <fullName evidence="1">Uncharacterized protein</fullName>
    </submittedName>
</protein>
<proteinExistence type="predicted"/>
<keyword evidence="2" id="KW-1185">Reference proteome</keyword>
<gene>
    <name evidence="1" type="ORF">MANES_04G054132v8</name>
</gene>
<accession>A0ACB7HSQ3</accession>
<evidence type="ECO:0000313" key="1">
    <source>
        <dbReference type="EMBL" id="KAG8655555.1"/>
    </source>
</evidence>
<organism evidence="1 2">
    <name type="scientific">Manihot esculenta</name>
    <name type="common">Cassava</name>
    <name type="synonym">Jatropha manihot</name>
    <dbReference type="NCBI Taxonomy" id="3983"/>
    <lineage>
        <taxon>Eukaryota</taxon>
        <taxon>Viridiplantae</taxon>
        <taxon>Streptophyta</taxon>
        <taxon>Embryophyta</taxon>
        <taxon>Tracheophyta</taxon>
        <taxon>Spermatophyta</taxon>
        <taxon>Magnoliopsida</taxon>
        <taxon>eudicotyledons</taxon>
        <taxon>Gunneridae</taxon>
        <taxon>Pentapetalae</taxon>
        <taxon>rosids</taxon>
        <taxon>fabids</taxon>
        <taxon>Malpighiales</taxon>
        <taxon>Euphorbiaceae</taxon>
        <taxon>Crotonoideae</taxon>
        <taxon>Manihoteae</taxon>
        <taxon>Manihot</taxon>
    </lineage>
</organism>
<sequence>MERLQEWNRNILTRAENEILLKIVIQAVPNDLMNQLEKAVNQFWWVNFSAGSTGIHWSSWSGLAWSKIEGALVSRIYNARYFHKCGFLEANILASQELLRRGCLKQIGSGTETLVFSDPWIPSLGVDNRSWDNEALHSLFSPEERAATLRIPVSYTTTDDSWFWLEEHRGIYSIKSGYRLLVNGLYHLPSISAGLWLSLWKVDVPKKILNFVWRAVSNHLLVLSRLIQHKVEVHNCFPVCAECDETIIHSLYNCSFTKALYQRAMGFFIAWKLWIHRNGKVWKNKLSTIGVVWDHVLQGLDEWHLAQASKLSIWQPTAEAFALILRNEYGHSLGGCMMALGGVDSPALAEALYKNVVAEMLMETDCMILSYFGSLVLDIKSLMSDVNSIAISFVKKSAR</sequence>
<comment type="caution">
    <text evidence="1">The sequence shown here is derived from an EMBL/GenBank/DDBJ whole genome shotgun (WGS) entry which is preliminary data.</text>
</comment>